<gene>
    <name evidence="2" type="ORF">PEB0149_021900</name>
</gene>
<keyword evidence="3" id="KW-1185">Reference proteome</keyword>
<dbReference type="InterPro" id="IPR001509">
    <property type="entry name" value="Epimerase_deHydtase"/>
</dbReference>
<evidence type="ECO:0000313" key="3">
    <source>
        <dbReference type="Proteomes" id="UP000187344"/>
    </source>
</evidence>
<dbReference type="Pfam" id="PF01370">
    <property type="entry name" value="Epimerase"/>
    <property type="match status" value="1"/>
</dbReference>
<dbReference type="InterPro" id="IPR036291">
    <property type="entry name" value="NAD(P)-bd_dom_sf"/>
</dbReference>
<feature type="domain" description="NAD-dependent epimerase/dehydratase" evidence="1">
    <location>
        <begin position="15"/>
        <end position="243"/>
    </location>
</feature>
<dbReference type="CDD" id="cd05228">
    <property type="entry name" value="AR_FR_like_1_SDR_e"/>
    <property type="match status" value="1"/>
</dbReference>
<dbReference type="GO" id="GO:0004029">
    <property type="term" value="F:aldehyde dehydrogenase (NAD+) activity"/>
    <property type="evidence" value="ECO:0007669"/>
    <property type="project" value="TreeGrafter"/>
</dbReference>
<dbReference type="Proteomes" id="UP000187344">
    <property type="component" value="Unassembled WGS sequence"/>
</dbReference>
<accession>A0A1R0FCR0</accession>
<comment type="caution">
    <text evidence="2">The sequence shown here is derived from an EMBL/GenBank/DDBJ whole genome shotgun (WGS) entry which is preliminary data.</text>
</comment>
<dbReference type="InterPro" id="IPR051783">
    <property type="entry name" value="NAD(P)-dependent_oxidoreduct"/>
</dbReference>
<sequence length="344" mass="38415">MNFTRYLESLTKKTVFVTGATGLLGNNLVRQLIDKGYHVKALVRSRQKANKQFAPHDELEIIEGDMTNAASFESHLKGCETVFHTAAFFRDNYKGGSHWADLEKININGTKCLLEAALKAGVKQFVHVSSIAVLDGVAGTLIDETCDRDIKNSDDYYRSKIISERTVREFAAQYPMMKCYYILPGWMWGPGDLRPTSAGQLALDVMNGKLPAIVPGTFSVVDARDVATALIMVTFKGKPGERYLAAGHHIHMKDLVSMIGHYANVKTPTKTIPIPLLYCIAVFQEFYGKLTGKPILLSLASVRLMASQYDRTHFSSERYEKILGLQFRPLEQTLADTLSDLKNR</sequence>
<dbReference type="Gene3D" id="3.40.50.720">
    <property type="entry name" value="NAD(P)-binding Rossmann-like Domain"/>
    <property type="match status" value="1"/>
</dbReference>
<dbReference type="GO" id="GO:0005737">
    <property type="term" value="C:cytoplasm"/>
    <property type="evidence" value="ECO:0007669"/>
    <property type="project" value="TreeGrafter"/>
</dbReference>
<organism evidence="2 3">
    <name type="scientific">Bartonella apis</name>
    <dbReference type="NCBI Taxonomy" id="1686310"/>
    <lineage>
        <taxon>Bacteria</taxon>
        <taxon>Pseudomonadati</taxon>
        <taxon>Pseudomonadota</taxon>
        <taxon>Alphaproteobacteria</taxon>
        <taxon>Hyphomicrobiales</taxon>
        <taxon>Bartonellaceae</taxon>
        <taxon>Bartonella</taxon>
    </lineage>
</organism>
<reference evidence="2 3" key="1">
    <citation type="submission" date="2016-12" db="EMBL/GenBank/DDBJ databases">
        <title>Comparative genomics of Bartonella apis.</title>
        <authorList>
            <person name="Engel P."/>
        </authorList>
    </citation>
    <scope>NUCLEOTIDE SEQUENCE [LARGE SCALE GENOMIC DNA]</scope>
    <source>
        <strain evidence="2 3">PEB0149</strain>
    </source>
</reference>
<dbReference type="PANTHER" id="PTHR48079:SF6">
    <property type="entry name" value="NAD(P)-BINDING DOMAIN-CONTAINING PROTEIN-RELATED"/>
    <property type="match status" value="1"/>
</dbReference>
<proteinExistence type="predicted"/>
<evidence type="ECO:0000259" key="1">
    <source>
        <dbReference type="Pfam" id="PF01370"/>
    </source>
</evidence>
<name>A0A1R0FCR0_9HYPH</name>
<evidence type="ECO:0000313" key="2">
    <source>
        <dbReference type="EMBL" id="OLY44714.1"/>
    </source>
</evidence>
<dbReference type="PANTHER" id="PTHR48079">
    <property type="entry name" value="PROTEIN YEEZ"/>
    <property type="match status" value="1"/>
</dbReference>
<dbReference type="SUPFAM" id="SSF51735">
    <property type="entry name" value="NAD(P)-binding Rossmann-fold domains"/>
    <property type="match status" value="1"/>
</dbReference>
<dbReference type="AlphaFoldDB" id="A0A1R0FCR0"/>
<dbReference type="EMBL" id="LXYT01000001">
    <property type="protein sequence ID" value="OLY44714.1"/>
    <property type="molecule type" value="Genomic_DNA"/>
</dbReference>
<dbReference type="OrthoDB" id="9798669at2"/>
<protein>
    <submittedName>
        <fullName evidence="2">Nucleoside-diphosphate-sugar epimerase</fullName>
    </submittedName>
</protein>